<gene>
    <name evidence="1" type="ORF">GU927_019880</name>
</gene>
<dbReference type="Pfam" id="PF13424">
    <property type="entry name" value="TPR_12"/>
    <property type="match status" value="1"/>
</dbReference>
<organism evidence="1 2">
    <name type="scientific">Paragemmobacter amnigenus</name>
    <dbReference type="NCBI Taxonomy" id="2852097"/>
    <lineage>
        <taxon>Bacteria</taxon>
        <taxon>Pseudomonadati</taxon>
        <taxon>Pseudomonadota</taxon>
        <taxon>Alphaproteobacteria</taxon>
        <taxon>Rhodobacterales</taxon>
        <taxon>Paracoccaceae</taxon>
        <taxon>Paragemmobacter</taxon>
    </lineage>
</organism>
<evidence type="ECO:0000313" key="2">
    <source>
        <dbReference type="Proteomes" id="UP000731907"/>
    </source>
</evidence>
<keyword evidence="2" id="KW-1185">Reference proteome</keyword>
<dbReference type="Gene3D" id="1.25.40.10">
    <property type="entry name" value="Tetratricopeptide repeat domain"/>
    <property type="match status" value="1"/>
</dbReference>
<dbReference type="RefSeq" id="WP_161764159.1">
    <property type="nucleotide sequence ID" value="NZ_JAAATX020000019.1"/>
</dbReference>
<proteinExistence type="predicted"/>
<dbReference type="SUPFAM" id="SSF48452">
    <property type="entry name" value="TPR-like"/>
    <property type="match status" value="1"/>
</dbReference>
<accession>A0ABS6J962</accession>
<comment type="caution">
    <text evidence="1">The sequence shown here is derived from an EMBL/GenBank/DDBJ whole genome shotgun (WGS) entry which is preliminary data.</text>
</comment>
<dbReference type="EMBL" id="JAAATX020000019">
    <property type="protein sequence ID" value="MBU9700105.1"/>
    <property type="molecule type" value="Genomic_DNA"/>
</dbReference>
<dbReference type="InterPro" id="IPR011990">
    <property type="entry name" value="TPR-like_helical_dom_sf"/>
</dbReference>
<sequence>MRQLSARCVANDLIWETFAWGAEQARRAGYADESHDQWRLASRVAETFDAADPRRAGSMDSLGVCHRLVGDLERSERMHRQALELWQSAMGWVAAMPVALKPSSVTYHRGLQDRFRDNLTEIARHQKMKLASAGEAAARNNLACALMASSRLTEAEALLEPAVTAWRASLGARDEGLANIHHNRALLFDKQGRPGPAAQERLFAAGILEDPATQRMTRFARDCERRMTPQRCLMAAVYLATGPTSGISGVEALL</sequence>
<protein>
    <submittedName>
        <fullName evidence="1">Tetratricopeptide repeat protein</fullName>
    </submittedName>
</protein>
<evidence type="ECO:0000313" key="1">
    <source>
        <dbReference type="EMBL" id="MBU9700105.1"/>
    </source>
</evidence>
<dbReference type="Pfam" id="PF13374">
    <property type="entry name" value="TPR_10"/>
    <property type="match status" value="1"/>
</dbReference>
<reference evidence="1 2" key="1">
    <citation type="submission" date="2021-06" db="EMBL/GenBank/DDBJ databases">
        <title>Rhodobacteraceae bacterium strain HSP-20.</title>
        <authorList>
            <person name="Chen W.-M."/>
        </authorList>
    </citation>
    <scope>NUCLEOTIDE SEQUENCE [LARGE SCALE GENOMIC DNA]</scope>
    <source>
        <strain evidence="1 2">HSP-20</strain>
    </source>
</reference>
<dbReference type="Proteomes" id="UP000731907">
    <property type="component" value="Unassembled WGS sequence"/>
</dbReference>
<name>A0ABS6J962_9RHOB</name>